<dbReference type="GO" id="GO:0000166">
    <property type="term" value="F:nucleotide binding"/>
    <property type="evidence" value="ECO:0007669"/>
    <property type="project" value="InterPro"/>
</dbReference>
<dbReference type="Pfam" id="PF06189">
    <property type="entry name" value="5-nucleotidase"/>
    <property type="match status" value="1"/>
</dbReference>
<dbReference type="GO" id="GO:0000287">
    <property type="term" value="F:magnesium ion binding"/>
    <property type="evidence" value="ECO:0007669"/>
    <property type="project" value="InterPro"/>
</dbReference>
<evidence type="ECO:0008006" key="3">
    <source>
        <dbReference type="Google" id="ProtNLM"/>
    </source>
</evidence>
<evidence type="ECO:0000313" key="1">
    <source>
        <dbReference type="EMBL" id="EEZ74895.1"/>
    </source>
</evidence>
<gene>
    <name evidence="1" type="ORF">NEILACOT_05046</name>
</gene>
<dbReference type="GeneID" id="61225450"/>
<dbReference type="PANTHER" id="PTHR31367">
    <property type="entry name" value="CYTOSOLIC 5'-NUCLEOTIDASE 1 FAMILY MEMBER"/>
    <property type="match status" value="1"/>
</dbReference>
<evidence type="ECO:0000313" key="2">
    <source>
        <dbReference type="Proteomes" id="UP000003843"/>
    </source>
</evidence>
<dbReference type="InterPro" id="IPR010394">
    <property type="entry name" value="5-nucleotidase"/>
</dbReference>
<comment type="caution">
    <text evidence="1">The sequence shown here is derived from an EMBL/GenBank/DDBJ whole genome shotgun (WGS) entry which is preliminary data.</text>
</comment>
<dbReference type="AlphaFoldDB" id="D0WBW8"/>
<proteinExistence type="predicted"/>
<dbReference type="PANTHER" id="PTHR31367:SF5">
    <property type="entry name" value="CYTOSOLIC 5'-NUCLEOTIDASE 1A"/>
    <property type="match status" value="1"/>
</dbReference>
<dbReference type="GO" id="GO:0008253">
    <property type="term" value="F:5'-nucleotidase activity"/>
    <property type="evidence" value="ECO:0007669"/>
    <property type="project" value="InterPro"/>
</dbReference>
<sequence length="122" mass="13934">MSYDLSKRLVIGLASSALFDLSESDNIFRTEGAETYRQYQREKQNHPLKEGVAFPFIKKLLSINEINPNDPSIEVILLSKNNPDTGLQIMNPIEAYRLNIARASFLQDRNPHRCIKTLSIDL</sequence>
<name>D0WBW8_NEILA</name>
<dbReference type="Proteomes" id="UP000003843">
    <property type="component" value="Unassembled WGS sequence"/>
</dbReference>
<organism evidence="1 2">
    <name type="scientific">Neisseria lactamica ATCC 23970</name>
    <dbReference type="NCBI Taxonomy" id="546265"/>
    <lineage>
        <taxon>Bacteria</taxon>
        <taxon>Pseudomonadati</taxon>
        <taxon>Pseudomonadota</taxon>
        <taxon>Betaproteobacteria</taxon>
        <taxon>Neisseriales</taxon>
        <taxon>Neisseriaceae</taxon>
        <taxon>Neisseria</taxon>
    </lineage>
</organism>
<accession>D0WBW8</accession>
<dbReference type="GO" id="GO:0009117">
    <property type="term" value="P:nucleotide metabolic process"/>
    <property type="evidence" value="ECO:0007669"/>
    <property type="project" value="InterPro"/>
</dbReference>
<dbReference type="EMBL" id="ACEQ02000027">
    <property type="protein sequence ID" value="EEZ74895.1"/>
    <property type="molecule type" value="Genomic_DNA"/>
</dbReference>
<dbReference type="GO" id="GO:0005737">
    <property type="term" value="C:cytoplasm"/>
    <property type="evidence" value="ECO:0007669"/>
    <property type="project" value="InterPro"/>
</dbReference>
<reference evidence="1 2" key="1">
    <citation type="submission" date="2009-10" db="EMBL/GenBank/DDBJ databases">
        <authorList>
            <person name="Weinstock G."/>
            <person name="Sodergren E."/>
            <person name="Clifton S."/>
            <person name="Fulton L."/>
            <person name="Fulton B."/>
            <person name="Courtney L."/>
            <person name="Fronick C."/>
            <person name="Harrison M."/>
            <person name="Strong C."/>
            <person name="Farmer C."/>
            <person name="Delahaunty K."/>
            <person name="Markovic C."/>
            <person name="Hall O."/>
            <person name="Minx P."/>
            <person name="Tomlinson C."/>
            <person name="Mitreva M."/>
            <person name="Nelson J."/>
            <person name="Hou S."/>
            <person name="Wollam A."/>
            <person name="Pepin K.H."/>
            <person name="Johnson M."/>
            <person name="Bhonagiri V."/>
            <person name="Nash W.E."/>
            <person name="Warren W."/>
            <person name="Chinwalla A."/>
            <person name="Mardis E.R."/>
            <person name="Wilson R.K."/>
        </authorList>
    </citation>
    <scope>NUCLEOTIDE SEQUENCE [LARGE SCALE GENOMIC DNA]</scope>
    <source>
        <strain evidence="1 2">ATCC 23970</strain>
    </source>
</reference>
<protein>
    <recommendedName>
        <fullName evidence="3">5'-nucleotidase</fullName>
    </recommendedName>
</protein>
<dbReference type="RefSeq" id="WP_003710619.1">
    <property type="nucleotide sequence ID" value="NZ_KN046803.1"/>
</dbReference>